<reference evidence="1" key="1">
    <citation type="submission" date="2021-01" db="EMBL/GenBank/DDBJ databases">
        <authorList>
            <person name="Rakov C."/>
            <person name="Alkalay-Oren S."/>
            <person name="Coppenhagen-Glazer S."/>
            <person name="Hazan R."/>
        </authorList>
    </citation>
    <scope>NUCLEOTIDE SEQUENCE</scope>
</reference>
<sequence>MTPYNDDVMQALKWMQNNAPKIQGLLQKKAQWYRTYNANFWDNWYQTVFNIKTASPFGLQVWCIILGLPSSKFGLYPIDSAWAYGAERENYVWSGATPPPSDANTVGGNFYGGSDSTLLNLDEVRYALMLRYAALVGNGRTEYVNRMLQWIFNEGESWDYANKIYAYVADSTLRESDITGETIFIKDSTGYYSLSSSPRTNYIPDSNNWGNNAAGWNGNSAITGVVANSAIAPDGTMTACTMTRKVAAPGNTWVACNRSDVSFAGKTVTFSTWLKNGTFTQRFVFFIRDMADTNWGYCEFDLVAGKAYPAGGTNAAIQQYPNGWYRVALTATFGPNAPAGYQAIVDPRDEMDPPGTVNDTYFGWGAQVETNSYASYLIKSSGTSFKTQTDYVLNKSTGSVTMGFVPENAAVLSWTGIWRSVTVTDPQQFGTGDGTTTIFQIPPPAPAAQPISGAFQVEYRFGAGLNLSAQFINLLNDTQNTYGILPSFAGSKVTAIQET</sequence>
<protein>
    <submittedName>
        <fullName evidence="1">Uncharacterized protein</fullName>
    </submittedName>
</protein>
<name>A0A889IQ32_9CAUD</name>
<organism evidence="1 2">
    <name type="scientific">Burkholderia phage BCSR52</name>
    <dbReference type="NCBI Taxonomy" id="2805748"/>
    <lineage>
        <taxon>Viruses</taxon>
        <taxon>Duplodnaviria</taxon>
        <taxon>Heunggongvirae</taxon>
        <taxon>Uroviricota</taxon>
        <taxon>Caudoviricetes</taxon>
        <taxon>Lindbergviridae</taxon>
        <taxon>Irusalimvirus</taxon>
        <taxon>Irusalimvirus BCSR52</taxon>
    </lineage>
</organism>
<dbReference type="Pfam" id="PF11041">
    <property type="entry name" value="Phage_Wedge1"/>
    <property type="match status" value="1"/>
</dbReference>
<dbReference type="EMBL" id="MW460246">
    <property type="protein sequence ID" value="QRE00396.1"/>
    <property type="molecule type" value="Genomic_DNA"/>
</dbReference>
<dbReference type="Proteomes" id="UP000622430">
    <property type="component" value="Segment"/>
</dbReference>
<proteinExistence type="predicted"/>
<dbReference type="InterPro" id="IPR021283">
    <property type="entry name" value="Phage_Wedge1"/>
</dbReference>
<evidence type="ECO:0000313" key="1">
    <source>
        <dbReference type="EMBL" id="QRE00396.1"/>
    </source>
</evidence>
<accession>A0A889IQ32</accession>
<keyword evidence="2" id="KW-1185">Reference proteome</keyword>
<evidence type="ECO:0000313" key="2">
    <source>
        <dbReference type="Proteomes" id="UP000622430"/>
    </source>
</evidence>